<proteinExistence type="predicted"/>
<dbReference type="AlphaFoldDB" id="A0AAD7G734"/>
<evidence type="ECO:0000313" key="3">
    <source>
        <dbReference type="Proteomes" id="UP001221757"/>
    </source>
</evidence>
<keyword evidence="1" id="KW-0812">Transmembrane</keyword>
<comment type="caution">
    <text evidence="2">The sequence shown here is derived from an EMBL/GenBank/DDBJ whole genome shotgun (WGS) entry which is preliminary data.</text>
</comment>
<feature type="transmembrane region" description="Helical" evidence="1">
    <location>
        <begin position="106"/>
        <end position="124"/>
    </location>
</feature>
<feature type="transmembrane region" description="Helical" evidence="1">
    <location>
        <begin position="136"/>
        <end position="160"/>
    </location>
</feature>
<sequence length="335" mass="37185">MPDFGSFAPPTDLWLERSNLNGPLLSSVAYGVLFTLAVQTLLRFLQLPRAKIPWHLVIYVSAIFSLASVAFAGTAKFSEMTFIDDRNYPGGPNSFAVNLFAKWENMMAFVPNILIGWMADGFLLSRFVMFWNKKSWLAIFPALILLGCVTLSLAFIVLVVRPDESMIGATTTRLALAYWSLSLSFNITITLSIASRISVTRKRLLESLGTQSAPYVSTTGLLIECAALHTIWAMVFLICNVRKTPFQYLLMLPMGQIQGITTMLILFRMAQGRAWSEGTANGTVRRSTIPLGDLTTASRVEGSRIVRNEEGIKFGAITQSTIMYAVGHTVEWEEE</sequence>
<accession>A0AAD7G734</accession>
<evidence type="ECO:0000313" key="2">
    <source>
        <dbReference type="EMBL" id="KAJ7662326.1"/>
    </source>
</evidence>
<organism evidence="2 3">
    <name type="scientific">Mycena rosella</name>
    <name type="common">Pink bonnet</name>
    <name type="synonym">Agaricus rosellus</name>
    <dbReference type="NCBI Taxonomy" id="1033263"/>
    <lineage>
        <taxon>Eukaryota</taxon>
        <taxon>Fungi</taxon>
        <taxon>Dikarya</taxon>
        <taxon>Basidiomycota</taxon>
        <taxon>Agaricomycotina</taxon>
        <taxon>Agaricomycetes</taxon>
        <taxon>Agaricomycetidae</taxon>
        <taxon>Agaricales</taxon>
        <taxon>Marasmiineae</taxon>
        <taxon>Mycenaceae</taxon>
        <taxon>Mycena</taxon>
    </lineage>
</organism>
<feature type="transmembrane region" description="Helical" evidence="1">
    <location>
        <begin position="175"/>
        <end position="194"/>
    </location>
</feature>
<feature type="transmembrane region" description="Helical" evidence="1">
    <location>
        <begin position="215"/>
        <end position="236"/>
    </location>
</feature>
<name>A0AAD7G734_MYCRO</name>
<feature type="transmembrane region" description="Helical" evidence="1">
    <location>
        <begin position="54"/>
        <end position="75"/>
    </location>
</feature>
<dbReference type="Proteomes" id="UP001221757">
    <property type="component" value="Unassembled WGS sequence"/>
</dbReference>
<keyword evidence="3" id="KW-1185">Reference proteome</keyword>
<feature type="transmembrane region" description="Helical" evidence="1">
    <location>
        <begin position="20"/>
        <end position="42"/>
    </location>
</feature>
<evidence type="ECO:0000256" key="1">
    <source>
        <dbReference type="SAM" id="Phobius"/>
    </source>
</evidence>
<dbReference type="EMBL" id="JARKIE010000243">
    <property type="protein sequence ID" value="KAJ7662326.1"/>
    <property type="molecule type" value="Genomic_DNA"/>
</dbReference>
<keyword evidence="1" id="KW-1133">Transmembrane helix</keyword>
<gene>
    <name evidence="2" type="ORF">B0H17DRAFT_1093673</name>
</gene>
<reference evidence="2" key="1">
    <citation type="submission" date="2023-03" db="EMBL/GenBank/DDBJ databases">
        <title>Massive genome expansion in bonnet fungi (Mycena s.s.) driven by repeated elements and novel gene families across ecological guilds.</title>
        <authorList>
            <consortium name="Lawrence Berkeley National Laboratory"/>
            <person name="Harder C.B."/>
            <person name="Miyauchi S."/>
            <person name="Viragh M."/>
            <person name="Kuo A."/>
            <person name="Thoen E."/>
            <person name="Andreopoulos B."/>
            <person name="Lu D."/>
            <person name="Skrede I."/>
            <person name="Drula E."/>
            <person name="Henrissat B."/>
            <person name="Morin E."/>
            <person name="Kohler A."/>
            <person name="Barry K."/>
            <person name="LaButti K."/>
            <person name="Morin E."/>
            <person name="Salamov A."/>
            <person name="Lipzen A."/>
            <person name="Mereny Z."/>
            <person name="Hegedus B."/>
            <person name="Baldrian P."/>
            <person name="Stursova M."/>
            <person name="Weitz H."/>
            <person name="Taylor A."/>
            <person name="Grigoriev I.V."/>
            <person name="Nagy L.G."/>
            <person name="Martin F."/>
            <person name="Kauserud H."/>
        </authorList>
    </citation>
    <scope>NUCLEOTIDE SEQUENCE</scope>
    <source>
        <strain evidence="2">CBHHK067</strain>
    </source>
</reference>
<protein>
    <submittedName>
        <fullName evidence="2">Uncharacterized protein</fullName>
    </submittedName>
</protein>
<feature type="transmembrane region" description="Helical" evidence="1">
    <location>
        <begin position="248"/>
        <end position="267"/>
    </location>
</feature>
<keyword evidence="1" id="KW-0472">Membrane</keyword>